<organism evidence="1">
    <name type="scientific">Pseudomonas aeruginosa</name>
    <dbReference type="NCBI Taxonomy" id="287"/>
    <lineage>
        <taxon>Bacteria</taxon>
        <taxon>Pseudomonadati</taxon>
        <taxon>Pseudomonadota</taxon>
        <taxon>Gammaproteobacteria</taxon>
        <taxon>Pseudomonadales</taxon>
        <taxon>Pseudomonadaceae</taxon>
        <taxon>Pseudomonas</taxon>
    </lineage>
</organism>
<gene>
    <name evidence="1" type="ORF">pNK546KPC_0346</name>
</gene>
<reference evidence="1" key="1">
    <citation type="submission" date="2019-09" db="EMBL/GenBank/DDBJ databases">
        <authorList>
            <person name="Li Z."/>
        </authorList>
    </citation>
    <scope>NUCLEOTIDE SEQUENCE</scope>
    <source>
        <strain evidence="1">PAB546</strain>
        <plasmid evidence="1">pNK546-KPC</plasmid>
    </source>
</reference>
<protein>
    <submittedName>
        <fullName evidence="1">Uncharacterized protein</fullName>
    </submittedName>
</protein>
<accession>A0A5P9WAU4</accession>
<evidence type="ECO:0000313" key="1">
    <source>
        <dbReference type="EMBL" id="QFX78556.1"/>
    </source>
</evidence>
<dbReference type="AlphaFoldDB" id="A0A5P9WAU4"/>
<geneLocation type="plasmid" evidence="1">
    <name>pNK546-KPC</name>
</geneLocation>
<dbReference type="EMBL" id="MN433457">
    <property type="protein sequence ID" value="QFX78556.1"/>
    <property type="molecule type" value="Genomic_DNA"/>
</dbReference>
<name>A0A5P9WAU4_PSEAI</name>
<proteinExistence type="predicted"/>
<sequence>MIGGYVSYHDSSNSGSAYCPDGAVLIGLINDKSLDSYHMACQMLGNSDCH</sequence>
<keyword evidence="1" id="KW-0614">Plasmid</keyword>